<evidence type="ECO:0000256" key="1">
    <source>
        <dbReference type="SAM" id="MobiDB-lite"/>
    </source>
</evidence>
<feature type="compositionally biased region" description="Basic and acidic residues" evidence="1">
    <location>
        <begin position="31"/>
        <end position="41"/>
    </location>
</feature>
<name>A0A4U6X5I3_9PEZI</name>
<reference evidence="2 3" key="1">
    <citation type="journal article" date="2019" name="PLoS ONE">
        <title>Comparative genome analysis indicates high evolutionary potential of pathogenicity genes in Colletotrichum tanaceti.</title>
        <authorList>
            <person name="Lelwala R.V."/>
            <person name="Korhonen P.K."/>
            <person name="Young N.D."/>
            <person name="Scott J.B."/>
            <person name="Ades P.A."/>
            <person name="Gasser R.B."/>
            <person name="Taylor P.W.J."/>
        </authorList>
    </citation>
    <scope>NUCLEOTIDE SEQUENCE [LARGE SCALE GENOMIC DNA]</scope>
    <source>
        <strain evidence="2">BRIP57314</strain>
    </source>
</reference>
<feature type="region of interest" description="Disordered" evidence="1">
    <location>
        <begin position="24"/>
        <end position="51"/>
    </location>
</feature>
<dbReference type="AlphaFoldDB" id="A0A4U6X5I3"/>
<evidence type="ECO:0000313" key="2">
    <source>
        <dbReference type="EMBL" id="TKW50692.1"/>
    </source>
</evidence>
<dbReference type="Proteomes" id="UP000310108">
    <property type="component" value="Unassembled WGS sequence"/>
</dbReference>
<proteinExistence type="predicted"/>
<evidence type="ECO:0000313" key="3">
    <source>
        <dbReference type="Proteomes" id="UP000310108"/>
    </source>
</evidence>
<dbReference type="EMBL" id="PJEX01000368">
    <property type="protein sequence ID" value="TKW50692.1"/>
    <property type="molecule type" value="Genomic_DNA"/>
</dbReference>
<organism evidence="2 3">
    <name type="scientific">Colletotrichum tanaceti</name>
    <dbReference type="NCBI Taxonomy" id="1306861"/>
    <lineage>
        <taxon>Eukaryota</taxon>
        <taxon>Fungi</taxon>
        <taxon>Dikarya</taxon>
        <taxon>Ascomycota</taxon>
        <taxon>Pezizomycotina</taxon>
        <taxon>Sordariomycetes</taxon>
        <taxon>Hypocreomycetidae</taxon>
        <taxon>Glomerellales</taxon>
        <taxon>Glomerellaceae</taxon>
        <taxon>Colletotrichum</taxon>
        <taxon>Colletotrichum destructivum species complex</taxon>
    </lineage>
</organism>
<gene>
    <name evidence="2" type="ORF">CTA1_10149</name>
</gene>
<accession>A0A4U6X5I3</accession>
<protein>
    <submittedName>
        <fullName evidence="2">Uncharacterized protein</fullName>
    </submittedName>
</protein>
<keyword evidence="3" id="KW-1185">Reference proteome</keyword>
<sequence length="109" mass="11256">MGSVVEDFAGIGDELGVSCRVVDVPMPSGRRTPEERVREIKSSQGEAGSCKNELNDMADGVSLWIRTGKGCCWSGVLPLTVSLGGVNPLENAVADHAAVGIAPLCSLTG</sequence>
<comment type="caution">
    <text evidence="2">The sequence shown here is derived from an EMBL/GenBank/DDBJ whole genome shotgun (WGS) entry which is preliminary data.</text>
</comment>